<dbReference type="Gene3D" id="3.20.20.370">
    <property type="entry name" value="Glycoside hydrolase/deacetylase"/>
    <property type="match status" value="1"/>
</dbReference>
<dbReference type="PANTHER" id="PTHR10587:SF125">
    <property type="entry name" value="POLYSACCHARIDE DEACETYLASE YHEN-RELATED"/>
    <property type="match status" value="1"/>
</dbReference>
<dbReference type="InterPro" id="IPR012854">
    <property type="entry name" value="Cu_amine_oxidase-like_N"/>
</dbReference>
<dbReference type="EMBL" id="JBIACK010000013">
    <property type="protein sequence ID" value="MFE8703049.1"/>
    <property type="molecule type" value="Genomic_DNA"/>
</dbReference>
<dbReference type="Pfam" id="PF07833">
    <property type="entry name" value="Cu_amine_oxidN1"/>
    <property type="match status" value="1"/>
</dbReference>
<dbReference type="InterPro" id="IPR002509">
    <property type="entry name" value="NODB_dom"/>
</dbReference>
<keyword evidence="3" id="KW-1185">Reference proteome</keyword>
<dbReference type="InterPro" id="IPR036582">
    <property type="entry name" value="Mao_N_sf"/>
</dbReference>
<evidence type="ECO:0000313" key="2">
    <source>
        <dbReference type="EMBL" id="MFE8703049.1"/>
    </source>
</evidence>
<protein>
    <submittedName>
        <fullName evidence="2">Polysaccharide deacetylase family protein</fullName>
    </submittedName>
</protein>
<gene>
    <name evidence="2" type="ORF">ACFYKX_20935</name>
</gene>
<feature type="domain" description="NodB homology" evidence="1">
    <location>
        <begin position="167"/>
        <end position="355"/>
    </location>
</feature>
<evidence type="ECO:0000259" key="1">
    <source>
        <dbReference type="PROSITE" id="PS51677"/>
    </source>
</evidence>
<dbReference type="CDD" id="cd10944">
    <property type="entry name" value="CE4_SmPgdA_like"/>
    <property type="match status" value="1"/>
</dbReference>
<dbReference type="SUPFAM" id="SSF55383">
    <property type="entry name" value="Copper amine oxidase, domain N"/>
    <property type="match status" value="1"/>
</dbReference>
<organism evidence="2 3">
    <name type="scientific">Cytobacillus spartinae</name>
    <dbReference type="NCBI Taxonomy" id="3299023"/>
    <lineage>
        <taxon>Bacteria</taxon>
        <taxon>Bacillati</taxon>
        <taxon>Bacillota</taxon>
        <taxon>Bacilli</taxon>
        <taxon>Bacillales</taxon>
        <taxon>Bacillaceae</taxon>
        <taxon>Cytobacillus</taxon>
    </lineage>
</organism>
<accession>A0ABW6KFN5</accession>
<name>A0ABW6KFN5_9BACI</name>
<dbReference type="SUPFAM" id="SSF88713">
    <property type="entry name" value="Glycoside hydrolase/deacetylase"/>
    <property type="match status" value="1"/>
</dbReference>
<sequence>MKKVLSMFLLMILVIFTLTNGQAIALDKVETSNGGETLSFFKSIELIEEEKSYIPIWRFLEAVEGELASNSKSLTIIKEDRWLKFAHDDQTVETSSGDVHQEKVFFKDENIYIPIKYVAKYFGYDVQFIQEETQPSTNPLKGDLENDMIPKMEQEVVVKVEEKPQPRKVYLTFDDGPNEHIDLILNTLAEKQAKATFFMLEPLMAKYSDSVKRLVAEGHYPALHSVTHDRNKLYYGDPLNVAKEMEKTRQTLLELTGVDSKLTRVPYGSKPFMKDPLRNGLVENGFKMWDWTVDTVDWKYQKSNPRMIVENVKAGIENLKNGNEPIVILMHVNKGTASVLPEIIDYIHGLGLECAPYDPNHHTSVNFWQDDRL</sequence>
<dbReference type="RefSeq" id="WP_389363257.1">
    <property type="nucleotide sequence ID" value="NZ_JBIACK010000013.1"/>
</dbReference>
<dbReference type="PROSITE" id="PS51677">
    <property type="entry name" value="NODB"/>
    <property type="match status" value="1"/>
</dbReference>
<reference evidence="2 3" key="1">
    <citation type="submission" date="2024-08" db="EMBL/GenBank/DDBJ databases">
        <title>Two novel Cytobacillus novel species.</title>
        <authorList>
            <person name="Liu G."/>
        </authorList>
    </citation>
    <scope>NUCLEOTIDE SEQUENCE [LARGE SCALE GENOMIC DNA]</scope>
    <source>
        <strain evidence="2 3">FJAT-54145</strain>
    </source>
</reference>
<dbReference type="InterPro" id="IPR011330">
    <property type="entry name" value="Glyco_hydro/deAcase_b/a-brl"/>
</dbReference>
<dbReference type="Proteomes" id="UP001601059">
    <property type="component" value="Unassembled WGS sequence"/>
</dbReference>
<dbReference type="Pfam" id="PF01522">
    <property type="entry name" value="Polysacc_deac_1"/>
    <property type="match status" value="1"/>
</dbReference>
<evidence type="ECO:0000313" key="3">
    <source>
        <dbReference type="Proteomes" id="UP001601059"/>
    </source>
</evidence>
<comment type="caution">
    <text evidence="2">The sequence shown here is derived from an EMBL/GenBank/DDBJ whole genome shotgun (WGS) entry which is preliminary data.</text>
</comment>
<proteinExistence type="predicted"/>
<dbReference type="InterPro" id="IPR050248">
    <property type="entry name" value="Polysacc_deacetylase_ArnD"/>
</dbReference>
<dbReference type="PANTHER" id="PTHR10587">
    <property type="entry name" value="GLYCOSYL TRANSFERASE-RELATED"/>
    <property type="match status" value="1"/>
</dbReference>